<keyword evidence="12 14" id="KW-0324">Glycolysis</keyword>
<feature type="region of interest" description="C-terminal regulatory PFK domain 2" evidence="14">
    <location>
        <begin position="378"/>
        <end position="762"/>
    </location>
</feature>
<dbReference type="PANTHER" id="PTHR13697:SF4">
    <property type="entry name" value="ATP-DEPENDENT 6-PHOSPHOFRUCTOKINASE"/>
    <property type="match status" value="1"/>
</dbReference>
<dbReference type="Gene3D" id="3.40.50.460">
    <property type="entry name" value="Phosphofructokinase domain"/>
    <property type="match status" value="2"/>
</dbReference>
<evidence type="ECO:0000256" key="9">
    <source>
        <dbReference type="ARBA" id="ARBA00022777"/>
    </source>
</evidence>
<keyword evidence="4 14" id="KW-0963">Cytoplasm</keyword>
<comment type="pathway">
    <text evidence="3 14 15">Carbohydrate degradation; glycolysis; D-glyceraldehyde 3-phosphate and glycerone phosphate from D-glucose: step 3/4.</text>
</comment>
<dbReference type="RefSeq" id="XP_014681123.1">
    <property type="nucleotide sequence ID" value="XM_014825637.1"/>
</dbReference>
<feature type="binding site" description="in other chain" evidence="14">
    <location>
        <begin position="504"/>
        <end position="508"/>
    </location>
    <ligand>
        <name>beta-D-fructose 2,6-bisphosphate</name>
        <dbReference type="ChEBI" id="CHEBI:58579"/>
        <note>allosteric activator; ligand shared between dimeric partners</note>
    </ligand>
</feature>
<evidence type="ECO:0000256" key="15">
    <source>
        <dbReference type="PIRNR" id="PIRNR000533"/>
    </source>
</evidence>
<comment type="activity regulation">
    <text evidence="14">Allosterically activated by ADP, AMP, or fructose 2,6-bisphosphate, and allosterically inhibited by ATP or citrate.</text>
</comment>
<dbReference type="InterPro" id="IPR035966">
    <property type="entry name" value="PKF_sf"/>
</dbReference>
<evidence type="ECO:0000256" key="5">
    <source>
        <dbReference type="ARBA" id="ARBA00022533"/>
    </source>
</evidence>
<feature type="binding site" description="in other chain" evidence="14">
    <location>
        <position position="233"/>
    </location>
    <ligand>
        <name>substrate</name>
        <note>ligand shared between dimeric partners</note>
    </ligand>
</feature>
<keyword evidence="17" id="KW-1185">Reference proteome</keyword>
<keyword evidence="6 14" id="KW-0808">Transferase</keyword>
<feature type="binding site" description="in other chain" evidence="14">
    <location>
        <begin position="177"/>
        <end position="179"/>
    </location>
    <ligand>
        <name>substrate</name>
        <note>ligand shared between dimeric partners</note>
    </ligand>
</feature>
<evidence type="ECO:0000313" key="17">
    <source>
        <dbReference type="Proteomes" id="UP000695022"/>
    </source>
</evidence>
<keyword evidence="9 14" id="KW-0418">Kinase</keyword>
<feature type="domain" description="Phosphofructokinase" evidence="16">
    <location>
        <begin position="1"/>
        <end position="292"/>
    </location>
</feature>
<keyword evidence="11 14" id="KW-0460">Magnesium</keyword>
<dbReference type="PIRSF" id="PIRSF000533">
    <property type="entry name" value="ATP_PFK_euk"/>
    <property type="match status" value="1"/>
</dbReference>
<feature type="binding site" evidence="14">
    <location>
        <begin position="87"/>
        <end position="90"/>
    </location>
    <ligand>
        <name>ATP</name>
        <dbReference type="ChEBI" id="CHEBI:30616"/>
    </ligand>
</feature>
<dbReference type="HAMAP" id="MF_03184">
    <property type="entry name" value="Phosphofructokinase_I_E"/>
    <property type="match status" value="1"/>
</dbReference>
<accession>A0ABM1F9K2</accession>
<evidence type="ECO:0000313" key="18">
    <source>
        <dbReference type="RefSeq" id="XP_014681123.1"/>
    </source>
</evidence>
<dbReference type="SUPFAM" id="SSF53784">
    <property type="entry name" value="Phosphofructokinase"/>
    <property type="match status" value="2"/>
</dbReference>
<evidence type="ECO:0000256" key="1">
    <source>
        <dbReference type="ARBA" id="ARBA00001946"/>
    </source>
</evidence>
<feature type="binding site" evidence="14">
    <location>
        <position position="261"/>
    </location>
    <ligand>
        <name>substrate</name>
        <note>ligand shared between dimeric partners</note>
    </ligand>
</feature>
<feature type="region of interest" description="N-terminal catalytic PFK domain 1" evidence="14">
    <location>
        <begin position="1"/>
        <end position="359"/>
    </location>
</feature>
<evidence type="ECO:0000256" key="12">
    <source>
        <dbReference type="ARBA" id="ARBA00023152"/>
    </source>
</evidence>
<proteinExistence type="inferred from homology"/>
<comment type="similarity">
    <text evidence="14">Belongs to the phosphofructokinase type A (PFKA) family. ATP-dependent PFK group I subfamily. Eukaryotic two domain clade 'E' sub-subfamily.</text>
</comment>
<keyword evidence="7 14" id="KW-0479">Metal-binding</keyword>
<feature type="binding site" evidence="14">
    <location>
        <begin position="57"/>
        <end position="58"/>
    </location>
    <ligand>
        <name>ATP</name>
        <dbReference type="ChEBI" id="CHEBI:30616"/>
    </ligand>
</feature>
<keyword evidence="5 14" id="KW-0021">Allosteric enzyme</keyword>
<dbReference type="PANTHER" id="PTHR13697">
    <property type="entry name" value="PHOSPHOFRUCTOKINASE"/>
    <property type="match status" value="1"/>
</dbReference>
<reference evidence="18" key="1">
    <citation type="submission" date="2025-08" db="UniProtKB">
        <authorList>
            <consortium name="RefSeq"/>
        </authorList>
    </citation>
    <scope>IDENTIFICATION</scope>
</reference>
<dbReference type="InterPro" id="IPR009161">
    <property type="entry name" value="6-Pfructokinase_euk"/>
</dbReference>
<protein>
    <recommendedName>
        <fullName evidence="14">ATP-dependent 6-phosphofructokinase</fullName>
        <shortName evidence="14">ATP-PFK</shortName>
        <shortName evidence="14">Phosphofructokinase</shortName>
        <ecNumber evidence="14">2.7.1.11</ecNumber>
    </recommendedName>
    <alternativeName>
        <fullName evidence="14">Phosphohexokinase</fullName>
    </alternativeName>
</protein>
<gene>
    <name evidence="18" type="primary">LOC106821004</name>
</gene>
<dbReference type="InterPro" id="IPR000023">
    <property type="entry name" value="Phosphofructokinase_dom"/>
</dbReference>
<evidence type="ECO:0000256" key="11">
    <source>
        <dbReference type="ARBA" id="ARBA00022842"/>
    </source>
</evidence>
<feature type="binding site" description="in other chain" evidence="14">
    <location>
        <begin position="133"/>
        <end position="135"/>
    </location>
    <ligand>
        <name>substrate</name>
        <note>ligand shared between dimeric partners</note>
    </ligand>
</feature>
<evidence type="ECO:0000256" key="8">
    <source>
        <dbReference type="ARBA" id="ARBA00022741"/>
    </source>
</evidence>
<dbReference type="Proteomes" id="UP000695022">
    <property type="component" value="Unplaced"/>
</dbReference>
<dbReference type="NCBIfam" id="TIGR02478">
    <property type="entry name" value="6PF1K_euk"/>
    <property type="match status" value="1"/>
</dbReference>
<evidence type="ECO:0000256" key="3">
    <source>
        <dbReference type="ARBA" id="ARBA00004679"/>
    </source>
</evidence>
<sequence>MNAALRAVVRMGIYVGCKVFYIYEGYQGMVDGHIKEATWTSPSGIIEKGGTVIGSARCKEFRERPGRLKAAANLVKHGITNLVVIGGDGSLTGANLFRQEWQSLLEELVQTETITLEQSQACSALNVVGMVGSIDNDFCGTDMTIGADSALHRIMEAVDAISTTAQSHQRTFVLEVMGRHCGYLALVGALASEAEYVFTPEWPPEKSWPEQLCRKLGRTREAGQRLNIILVAEGAIDIEGNPISAEDVKKVIVDNLKQDTRITVLGHVQRGGKASAFDRILGCRMGAEAVLALMEATPETPACVISLDGNQTVRVPLMECVEKTKAVQKAMDELNFELAQRLRGKSFMNNLAAYRKLSKIHPPQYLIENKEMCKVSHRLGVLCIGAPACGMNPAIRSFARLAMFEGHTVIGLHDGVEGIAQGTIKPITWGELHGWAGAGGTYIGTKRTLASNYIPQIAKRFKEQKLDGLLLIGGFEAYRSLQEIADARDKYPELCIPMVMIPATISNNVPGTEFSLGADTALNEIAEICDRIKQSAMGTRKRVFVIETMGGYCGYLATMAGLAGGADAAYIYEEKFTIEDLRNDVRHLAHKMDQGIQRGLILRNENANSNYTTDFIHRLYCEEGKGIFTARMNILGHMQQGGSPSPFDRNMGTKLASRALDWMNAKVKANTTADGIVYTNQRDSAVLLGMRKRHINFTPIQDLAEETDYEHRIPKEEWWMKLRALMRIMAKHTAVYEKSAASLAHIAEESDYAEEESETETK</sequence>
<name>A0ABM1F9K2_PRICU</name>
<dbReference type="EC" id="2.7.1.11" evidence="14"/>
<feature type="binding site" description="in other chain" evidence="14">
    <location>
        <position position="447"/>
    </location>
    <ligand>
        <name>beta-D-fructose 2,6-bisphosphate</name>
        <dbReference type="ChEBI" id="CHEBI:58579"/>
        <note>allosteric activator; ligand shared between dimeric partners</note>
    </ligand>
</feature>
<evidence type="ECO:0000256" key="4">
    <source>
        <dbReference type="ARBA" id="ARBA00022490"/>
    </source>
</evidence>
<dbReference type="GeneID" id="106821004"/>
<dbReference type="PROSITE" id="PS00433">
    <property type="entry name" value="PHOSPHOFRUCTOKINASE"/>
    <property type="match status" value="2"/>
</dbReference>
<comment type="cofactor">
    <cofactor evidence="1 14">
        <name>Mg(2+)</name>
        <dbReference type="ChEBI" id="CHEBI:18420"/>
    </cofactor>
</comment>
<evidence type="ECO:0000256" key="13">
    <source>
        <dbReference type="ARBA" id="ARBA00048070"/>
    </source>
</evidence>
<feature type="binding site" description="in other chain" evidence="14">
    <location>
        <begin position="267"/>
        <end position="270"/>
    </location>
    <ligand>
        <name>substrate</name>
        <note>ligand shared between dimeric partners</note>
    </ligand>
</feature>
<dbReference type="Pfam" id="PF00365">
    <property type="entry name" value="PFK"/>
    <property type="match status" value="2"/>
</dbReference>
<evidence type="ECO:0000256" key="10">
    <source>
        <dbReference type="ARBA" id="ARBA00022840"/>
    </source>
</evidence>
<feature type="binding site" evidence="14">
    <location>
        <position position="542"/>
    </location>
    <ligand>
        <name>beta-D-fructose 2,6-bisphosphate</name>
        <dbReference type="ChEBI" id="CHEBI:58579"/>
        <note>allosteric activator; ligand shared between dimeric partners</note>
    </ligand>
</feature>
<feature type="active site" description="Proton acceptor" evidence="14">
    <location>
        <position position="135"/>
    </location>
</feature>
<feature type="binding site" evidence="14">
    <location>
        <position position="170"/>
    </location>
    <ligand>
        <name>substrate</name>
        <note>ligand shared between dimeric partners</note>
    </ligand>
</feature>
<feature type="binding site" description="in other chain" evidence="14">
    <location>
        <position position="712"/>
    </location>
    <ligand>
        <name>beta-D-fructose 2,6-bisphosphate</name>
        <dbReference type="ChEBI" id="CHEBI:58579"/>
        <note>allosteric activator; ligand shared between dimeric partners</note>
    </ligand>
</feature>
<evidence type="ECO:0000259" key="16">
    <source>
        <dbReference type="Pfam" id="PF00365"/>
    </source>
</evidence>
<organism evidence="17 18">
    <name type="scientific">Priapulus caudatus</name>
    <name type="common">Priapulid worm</name>
    <dbReference type="NCBI Taxonomy" id="37621"/>
    <lineage>
        <taxon>Eukaryota</taxon>
        <taxon>Metazoa</taxon>
        <taxon>Ecdysozoa</taxon>
        <taxon>Scalidophora</taxon>
        <taxon>Priapulida</taxon>
        <taxon>Priapulimorpha</taxon>
        <taxon>Priapulimorphida</taxon>
        <taxon>Priapulidae</taxon>
        <taxon>Priapulus</taxon>
    </lineage>
</organism>
<evidence type="ECO:0000256" key="14">
    <source>
        <dbReference type="HAMAP-Rule" id="MF_03184"/>
    </source>
</evidence>
<evidence type="ECO:0000256" key="6">
    <source>
        <dbReference type="ARBA" id="ARBA00022679"/>
    </source>
</evidence>
<comment type="function">
    <text evidence="14">Catalyzes the phosphorylation of D-fructose 6-phosphate to fructose 1,6-bisphosphate by ATP, the first committing step of glycolysis.</text>
</comment>
<feature type="domain" description="Phosphofructokinase" evidence="16">
    <location>
        <begin position="378"/>
        <end position="662"/>
    </location>
</feature>
<comment type="similarity">
    <text evidence="15">Belongs to the phosphofructokinase type A (PFKA) family. ATP-dependent PFK group I subfamily. Eukaryotic two domain clade "E" sub-subfamily.</text>
</comment>
<feature type="binding site" description="in other chain" evidence="14">
    <location>
        <position position="605"/>
    </location>
    <ligand>
        <name>beta-D-fructose 2,6-bisphosphate</name>
        <dbReference type="ChEBI" id="CHEBI:58579"/>
        <note>allosteric activator; ligand shared between dimeric partners</note>
    </ligand>
</feature>
<keyword evidence="10 14" id="KW-0067">ATP-binding</keyword>
<comment type="subunit">
    <text evidence="14">Homotetramer.</text>
</comment>
<dbReference type="InterPro" id="IPR015912">
    <property type="entry name" value="Phosphofructokinase_CS"/>
</dbReference>
<feature type="binding site" evidence="14">
    <location>
        <position position="631"/>
    </location>
    <ligand>
        <name>beta-D-fructose 2,6-bisphosphate</name>
        <dbReference type="ChEBI" id="CHEBI:58579"/>
        <note>allosteric activator; ligand shared between dimeric partners</note>
    </ligand>
</feature>
<evidence type="ECO:0000256" key="2">
    <source>
        <dbReference type="ARBA" id="ARBA00004496"/>
    </source>
</evidence>
<feature type="binding site" evidence="14">
    <location>
        <position position="88"/>
    </location>
    <ligand>
        <name>Mg(2+)</name>
        <dbReference type="ChEBI" id="CHEBI:18420"/>
        <note>catalytic</note>
    </ligand>
</feature>
<dbReference type="InterPro" id="IPR022953">
    <property type="entry name" value="ATP_PFK"/>
</dbReference>
<comment type="subcellular location">
    <subcellularLocation>
        <location evidence="2 14">Cytoplasm</location>
    </subcellularLocation>
</comment>
<evidence type="ECO:0000256" key="7">
    <source>
        <dbReference type="ARBA" id="ARBA00022723"/>
    </source>
</evidence>
<keyword evidence="8 14" id="KW-0547">Nucleotide-binding</keyword>
<feature type="binding site" description="in other chain" evidence="14">
    <location>
        <begin position="637"/>
        <end position="640"/>
    </location>
    <ligand>
        <name>beta-D-fructose 2,6-bisphosphate</name>
        <dbReference type="ChEBI" id="CHEBI:58579"/>
        <note>allosteric activator; ligand shared between dimeric partners</note>
    </ligand>
</feature>
<dbReference type="PRINTS" id="PR00476">
    <property type="entry name" value="PHFRCTKINASE"/>
</dbReference>
<comment type="caution">
    <text evidence="14">Lacks conserved residue(s) required for the propagation of feature annotation.</text>
</comment>
<feature type="binding site" description="in other chain" evidence="14">
    <location>
        <begin position="549"/>
        <end position="551"/>
    </location>
    <ligand>
        <name>beta-D-fructose 2,6-bisphosphate</name>
        <dbReference type="ChEBI" id="CHEBI:58579"/>
        <note>allosteric activator; ligand shared between dimeric partners</note>
    </ligand>
</feature>
<dbReference type="Gene3D" id="3.40.50.450">
    <property type="match status" value="2"/>
</dbReference>
<comment type="catalytic activity">
    <reaction evidence="13 14 15">
        <text>beta-D-fructose 6-phosphate + ATP = beta-D-fructose 1,6-bisphosphate + ADP + H(+)</text>
        <dbReference type="Rhea" id="RHEA:16109"/>
        <dbReference type="ChEBI" id="CHEBI:15378"/>
        <dbReference type="ChEBI" id="CHEBI:30616"/>
        <dbReference type="ChEBI" id="CHEBI:32966"/>
        <dbReference type="ChEBI" id="CHEBI:57634"/>
        <dbReference type="ChEBI" id="CHEBI:456216"/>
        <dbReference type="EC" id="2.7.1.11"/>
    </reaction>
</comment>